<dbReference type="PANTHER" id="PTHR30024">
    <property type="entry name" value="ALIPHATIC SULFONATES-BINDING PROTEIN-RELATED"/>
    <property type="match status" value="1"/>
</dbReference>
<proteinExistence type="predicted"/>
<dbReference type="InterPro" id="IPR027024">
    <property type="entry name" value="UCP027386_ABC_sbc_TM0202"/>
</dbReference>
<dbReference type="Pfam" id="PF13379">
    <property type="entry name" value="NMT1_2"/>
    <property type="match status" value="1"/>
</dbReference>
<gene>
    <name evidence="2" type="ORF">SPIROBIBN47_110019</name>
</gene>
<protein>
    <submittedName>
        <fullName evidence="2">Uncharacterized protein</fullName>
    </submittedName>
</protein>
<dbReference type="EMBL" id="FWDM01000003">
    <property type="protein sequence ID" value="SLM10049.1"/>
    <property type="molecule type" value="Genomic_DNA"/>
</dbReference>
<dbReference type="PROSITE" id="PS51257">
    <property type="entry name" value="PROKAR_LIPOPROTEIN"/>
    <property type="match status" value="1"/>
</dbReference>
<evidence type="ECO:0000313" key="2">
    <source>
        <dbReference type="EMBL" id="SLM10049.1"/>
    </source>
</evidence>
<sequence>MKRAGSVFCVLLVLAFACTAPAIAQQKSKVVVSVLKGPSGLSSAWMMSELLKTSPDEFGFITVASADMVVAKLLNGEIDAGVLPVNIAAKLFNAGAPIRALAVVGNGMVKFLTTDPDLASLADVKGKTIYIAGQKATPDFLFQYLCAAYGLNAGSDYTPVYNLAYPEIAAGLAAGKIRYAVLPEPFASQAILKNASIRAAVDLKHEWQLRTNQEDYPMSLFVARKELVESNPEKARILLDSYRASLRKAKEDPSGTGKLAESLDLGVSAQVAASAIPLSNFVFIEAPAARHSIETLLSVFLQFEPASVGGKLPDSAFYAIIR</sequence>
<dbReference type="AlphaFoldDB" id="A0A3P3XFG1"/>
<accession>A0A3P3XFG1</accession>
<evidence type="ECO:0000256" key="1">
    <source>
        <dbReference type="SAM" id="SignalP"/>
    </source>
</evidence>
<organism evidence="2">
    <name type="scientific">uncultured spirochete</name>
    <dbReference type="NCBI Taxonomy" id="156406"/>
    <lineage>
        <taxon>Bacteria</taxon>
        <taxon>Pseudomonadati</taxon>
        <taxon>Spirochaetota</taxon>
        <taxon>Spirochaetia</taxon>
        <taxon>Spirochaetales</taxon>
        <taxon>environmental samples</taxon>
    </lineage>
</organism>
<dbReference type="Gene3D" id="3.40.190.10">
    <property type="entry name" value="Periplasmic binding protein-like II"/>
    <property type="match status" value="2"/>
</dbReference>
<dbReference type="SUPFAM" id="SSF53850">
    <property type="entry name" value="Periplasmic binding protein-like II"/>
    <property type="match status" value="1"/>
</dbReference>
<feature type="signal peptide" evidence="1">
    <location>
        <begin position="1"/>
        <end position="24"/>
    </location>
</feature>
<feature type="chain" id="PRO_5018275914" evidence="1">
    <location>
        <begin position="25"/>
        <end position="322"/>
    </location>
</feature>
<reference evidence="2" key="1">
    <citation type="submission" date="2017-02" db="EMBL/GenBank/DDBJ databases">
        <authorList>
            <person name="Regsiter A."/>
            <person name="William W."/>
        </authorList>
    </citation>
    <scope>NUCLEOTIDE SEQUENCE</scope>
    <source>
        <strain evidence="2">Bib</strain>
    </source>
</reference>
<dbReference type="PANTHER" id="PTHR30024:SF46">
    <property type="entry name" value="ABC TRANSPORTER, SUBSTRATE-BINDING LIPOPROTEIN"/>
    <property type="match status" value="1"/>
</dbReference>
<name>A0A3P3XFG1_9SPIR</name>
<dbReference type="PIRSF" id="PIRSF027386">
    <property type="entry name" value="UCP027386_ABC_sbc_TM0202"/>
    <property type="match status" value="1"/>
</dbReference>
<keyword evidence="1" id="KW-0732">Signal</keyword>